<protein>
    <recommendedName>
        <fullName evidence="1">FBD domain-containing protein</fullName>
    </recommendedName>
</protein>
<accession>A0AAP0N1E1</accession>
<dbReference type="EMBL" id="JBCGBO010000001">
    <property type="protein sequence ID" value="KAK9229387.1"/>
    <property type="molecule type" value="Genomic_DNA"/>
</dbReference>
<gene>
    <name evidence="2" type="ORF">WN944_022349</name>
</gene>
<organism evidence="2 3">
    <name type="scientific">Citrus x changshan-huyou</name>
    <dbReference type="NCBI Taxonomy" id="2935761"/>
    <lineage>
        <taxon>Eukaryota</taxon>
        <taxon>Viridiplantae</taxon>
        <taxon>Streptophyta</taxon>
        <taxon>Embryophyta</taxon>
        <taxon>Tracheophyta</taxon>
        <taxon>Spermatophyta</taxon>
        <taxon>Magnoliopsida</taxon>
        <taxon>eudicotyledons</taxon>
        <taxon>Gunneridae</taxon>
        <taxon>Pentapetalae</taxon>
        <taxon>rosids</taxon>
        <taxon>malvids</taxon>
        <taxon>Sapindales</taxon>
        <taxon>Rutaceae</taxon>
        <taxon>Aurantioideae</taxon>
        <taxon>Citrus</taxon>
    </lineage>
</organism>
<dbReference type="InterPro" id="IPR006566">
    <property type="entry name" value="FBD"/>
</dbReference>
<sequence length="238" mass="28340">MVLFEVDHLSHRVQINCPDETRDYCWVAEVSYVAVELRLPGYKEDSRESLWMSSRVKLVDIEAEVWAELQEVLDEVQFVSDEWGRLWREPKAAPMCMCNYLKVIGIKGFQGKQYELTVVKFLLREALVMEKMVICALPLTSDEEMMLRKTMLEYRREVRTCLNFKPVWHVLYNNTQAIDRFFKDELHYRKVGNCLRKSTLIIIPEYKFHEQSRVQTYQDHKRTGYQVMLPVWSSLSLI</sequence>
<comment type="caution">
    <text evidence="2">The sequence shown here is derived from an EMBL/GenBank/DDBJ whole genome shotgun (WGS) entry which is preliminary data.</text>
</comment>
<feature type="domain" description="FBD" evidence="1">
    <location>
        <begin position="90"/>
        <end position="134"/>
    </location>
</feature>
<name>A0AAP0N1E1_9ROSI</name>
<evidence type="ECO:0000313" key="3">
    <source>
        <dbReference type="Proteomes" id="UP001428341"/>
    </source>
</evidence>
<dbReference type="AlphaFoldDB" id="A0AAP0N1E1"/>
<reference evidence="2 3" key="1">
    <citation type="submission" date="2024-05" db="EMBL/GenBank/DDBJ databases">
        <title>Haplotype-resolved chromosome-level genome assembly of Huyou (Citrus changshanensis).</title>
        <authorList>
            <person name="Miao C."/>
            <person name="Chen W."/>
            <person name="Wu Y."/>
            <person name="Wang L."/>
            <person name="Zhao S."/>
            <person name="Grierson D."/>
            <person name="Xu C."/>
            <person name="Chen K."/>
        </authorList>
    </citation>
    <scope>NUCLEOTIDE SEQUENCE [LARGE SCALE GENOMIC DNA]</scope>
    <source>
        <strain evidence="2">01-14</strain>
        <tissue evidence="2">Leaf</tissue>
    </source>
</reference>
<keyword evidence="3" id="KW-1185">Reference proteome</keyword>
<evidence type="ECO:0000313" key="2">
    <source>
        <dbReference type="EMBL" id="KAK9229387.1"/>
    </source>
</evidence>
<evidence type="ECO:0000259" key="1">
    <source>
        <dbReference type="Pfam" id="PF08387"/>
    </source>
</evidence>
<dbReference type="Proteomes" id="UP001428341">
    <property type="component" value="Unassembled WGS sequence"/>
</dbReference>
<proteinExistence type="predicted"/>
<dbReference type="Pfam" id="PF08387">
    <property type="entry name" value="FBD"/>
    <property type="match status" value="1"/>
</dbReference>